<dbReference type="InterPro" id="IPR042095">
    <property type="entry name" value="SUMF_sf"/>
</dbReference>
<name>A0A450T1S0_9GAMM</name>
<gene>
    <name evidence="3" type="ORF">BECKDK2373C_GA0170839_10819</name>
</gene>
<dbReference type="InterPro" id="IPR005532">
    <property type="entry name" value="SUMF_dom"/>
</dbReference>
<protein>
    <submittedName>
        <fullName evidence="3">Sulfatase-modifying factor enzyme 1</fullName>
    </submittedName>
</protein>
<keyword evidence="1" id="KW-0472">Membrane</keyword>
<dbReference type="GO" id="GO:0120147">
    <property type="term" value="F:formylglycine-generating oxidase activity"/>
    <property type="evidence" value="ECO:0007669"/>
    <property type="project" value="TreeGrafter"/>
</dbReference>
<dbReference type="EMBL" id="CAADEY010000081">
    <property type="protein sequence ID" value="VFJ60449.1"/>
    <property type="molecule type" value="Genomic_DNA"/>
</dbReference>
<dbReference type="InterPro" id="IPR016187">
    <property type="entry name" value="CTDL_fold"/>
</dbReference>
<evidence type="ECO:0000259" key="2">
    <source>
        <dbReference type="Pfam" id="PF03781"/>
    </source>
</evidence>
<feature type="domain" description="Sulfatase-modifying factor enzyme-like" evidence="2">
    <location>
        <begin position="69"/>
        <end position="154"/>
    </location>
</feature>
<sequence>MSSRHFRLGGSLALPAGLSLWALSKIFHVFVTYAFRVMLRQKKHCCSVPPIIYREHFPCVDLVVYGKSICISQNPVSRFQWAKFIKSGAYFEDAVWNGNERERRKDMLGDRLLDEVDFDWSRGSEPVTNIDWFEAAAYCRWQGGRLPWSSEYEKLKEQEAIALALPKKRTGLLGWWNRNTAVRPSEPSNDRVLREWCGEWWNPVYKGPEVSSSAGQPLRRLCGDRREPVSERMLQHGRRRDVGFRVVLEKHRDSALRDHREKTTNEW</sequence>
<reference evidence="3" key="1">
    <citation type="submission" date="2019-02" db="EMBL/GenBank/DDBJ databases">
        <authorList>
            <person name="Gruber-Vodicka R. H."/>
            <person name="Seah K. B. B."/>
        </authorList>
    </citation>
    <scope>NUCLEOTIDE SEQUENCE</scope>
    <source>
        <strain evidence="3">BECK_DK161</strain>
    </source>
</reference>
<dbReference type="PANTHER" id="PTHR23150">
    <property type="entry name" value="SULFATASE MODIFYING FACTOR 1, 2"/>
    <property type="match status" value="1"/>
</dbReference>
<dbReference type="Gene3D" id="3.90.1580.10">
    <property type="entry name" value="paralog of FGE (formylglycine-generating enzyme)"/>
    <property type="match status" value="1"/>
</dbReference>
<dbReference type="AlphaFoldDB" id="A0A450T1S0"/>
<organism evidence="3">
    <name type="scientific">Candidatus Kentrum sp. DK</name>
    <dbReference type="NCBI Taxonomy" id="2126562"/>
    <lineage>
        <taxon>Bacteria</taxon>
        <taxon>Pseudomonadati</taxon>
        <taxon>Pseudomonadota</taxon>
        <taxon>Gammaproteobacteria</taxon>
        <taxon>Candidatus Kentrum</taxon>
    </lineage>
</organism>
<keyword evidence="1" id="KW-1133">Transmembrane helix</keyword>
<accession>A0A450T1S0</accession>
<evidence type="ECO:0000256" key="1">
    <source>
        <dbReference type="SAM" id="Phobius"/>
    </source>
</evidence>
<proteinExistence type="predicted"/>
<feature type="transmembrane region" description="Helical" evidence="1">
    <location>
        <begin position="12"/>
        <end position="35"/>
    </location>
</feature>
<evidence type="ECO:0000313" key="3">
    <source>
        <dbReference type="EMBL" id="VFJ60449.1"/>
    </source>
</evidence>
<dbReference type="Pfam" id="PF03781">
    <property type="entry name" value="FGE-sulfatase"/>
    <property type="match status" value="1"/>
</dbReference>
<keyword evidence="1" id="KW-0812">Transmembrane</keyword>
<dbReference type="InterPro" id="IPR051043">
    <property type="entry name" value="Sulfatase_Mod_Factor_Kinase"/>
</dbReference>
<dbReference type="SUPFAM" id="SSF56436">
    <property type="entry name" value="C-type lectin-like"/>
    <property type="match status" value="1"/>
</dbReference>
<dbReference type="PANTHER" id="PTHR23150:SF19">
    <property type="entry name" value="FORMYLGLYCINE-GENERATING ENZYME"/>
    <property type="match status" value="1"/>
</dbReference>